<sequence>MPPVETPLQQQMLGALEGVSKDAVKELVALRGSASFDAAAFPDYLTRLSGGTVSTLRMKQVLPDGTTKVIEQWNARNGNSFGRQIAIKKNGVEQLAHFGNGRQEARTIVGPERRRYSDAEVKSLDRAVNVCQAKGLRSSEVILEGVIDRPPCANCPLNLKDAELLTTTAGYDAPIRSRRTRQLGIEIFHFDDGAQAQFASARRAAVGSGLETAGCK</sequence>
<proteinExistence type="predicted"/>
<reference evidence="1" key="1">
    <citation type="submission" date="2024-06" db="EMBL/GenBank/DDBJ databases">
        <authorList>
            <person name="Li S."/>
        </authorList>
    </citation>
    <scope>NUCLEOTIDE SEQUENCE</scope>
    <source>
        <strain evidence="1">SR10</strain>
    </source>
</reference>
<gene>
    <name evidence="1" type="ORF">ABU614_08615</name>
</gene>
<dbReference type="RefSeq" id="WP_363800072.1">
    <property type="nucleotide sequence ID" value="NZ_CP159925.1"/>
</dbReference>
<organism evidence="1">
    <name type="scientific">Lysobacter firmicutimachus</name>
    <dbReference type="NCBI Taxonomy" id="1792846"/>
    <lineage>
        <taxon>Bacteria</taxon>
        <taxon>Pseudomonadati</taxon>
        <taxon>Pseudomonadota</taxon>
        <taxon>Gammaproteobacteria</taxon>
        <taxon>Lysobacterales</taxon>
        <taxon>Lysobacteraceae</taxon>
        <taxon>Lysobacter</taxon>
    </lineage>
</organism>
<evidence type="ECO:0000313" key="1">
    <source>
        <dbReference type="EMBL" id="XCO76831.1"/>
    </source>
</evidence>
<dbReference type="EMBL" id="CP159925">
    <property type="protein sequence ID" value="XCO76831.1"/>
    <property type="molecule type" value="Genomic_DNA"/>
</dbReference>
<evidence type="ECO:0008006" key="2">
    <source>
        <dbReference type="Google" id="ProtNLM"/>
    </source>
</evidence>
<accession>A0AAU8MXX9</accession>
<name>A0AAU8MXX9_9GAMM</name>
<dbReference type="AlphaFoldDB" id="A0AAU8MXX9"/>
<protein>
    <recommendedName>
        <fullName evidence="2">YwqJ-like deaminase</fullName>
    </recommendedName>
</protein>